<dbReference type="AlphaFoldDB" id="A0A1M5BAW8"/>
<dbReference type="SMART" id="SM00471">
    <property type="entry name" value="HDc"/>
    <property type="match status" value="1"/>
</dbReference>
<dbReference type="InterPro" id="IPR003607">
    <property type="entry name" value="HD/PDEase_dom"/>
</dbReference>
<gene>
    <name evidence="2" type="ORF">SAMN05444362_1067</name>
</gene>
<proteinExistence type="predicted"/>
<keyword evidence="3" id="KW-1185">Reference proteome</keyword>
<organism evidence="2 3">
    <name type="scientific">Dysgonomonas macrotermitis</name>
    <dbReference type="NCBI Taxonomy" id="1346286"/>
    <lineage>
        <taxon>Bacteria</taxon>
        <taxon>Pseudomonadati</taxon>
        <taxon>Bacteroidota</taxon>
        <taxon>Bacteroidia</taxon>
        <taxon>Bacteroidales</taxon>
        <taxon>Dysgonomonadaceae</taxon>
        <taxon>Dysgonomonas</taxon>
    </lineage>
</organism>
<dbReference type="RefSeq" id="WP_062183388.1">
    <property type="nucleotide sequence ID" value="NZ_BBXL01000021.1"/>
</dbReference>
<dbReference type="OrthoDB" id="9803619at2"/>
<name>A0A1M5BAW8_9BACT</name>
<dbReference type="EMBL" id="FQUC01000006">
    <property type="protein sequence ID" value="SHF39649.1"/>
    <property type="molecule type" value="Genomic_DNA"/>
</dbReference>
<evidence type="ECO:0000313" key="3">
    <source>
        <dbReference type="Proteomes" id="UP000184480"/>
    </source>
</evidence>
<dbReference type="CDD" id="cd00077">
    <property type="entry name" value="HDc"/>
    <property type="match status" value="1"/>
</dbReference>
<evidence type="ECO:0000313" key="2">
    <source>
        <dbReference type="EMBL" id="SHF39649.1"/>
    </source>
</evidence>
<dbReference type="Pfam" id="PF19276">
    <property type="entry name" value="HD_assoc_2"/>
    <property type="match status" value="1"/>
</dbReference>
<protein>
    <recommendedName>
        <fullName evidence="1">HD/PDEase domain-containing protein</fullName>
    </recommendedName>
</protein>
<reference evidence="3" key="1">
    <citation type="submission" date="2016-11" db="EMBL/GenBank/DDBJ databases">
        <authorList>
            <person name="Varghese N."/>
            <person name="Submissions S."/>
        </authorList>
    </citation>
    <scope>NUCLEOTIDE SEQUENCE [LARGE SCALE GENOMIC DNA]</scope>
    <source>
        <strain evidence="3">DSM 27370</strain>
    </source>
</reference>
<dbReference type="Gene3D" id="1.10.3210.10">
    <property type="entry name" value="Hypothetical protein af1432"/>
    <property type="match status" value="1"/>
</dbReference>
<dbReference type="GO" id="GO:0006203">
    <property type="term" value="P:dGTP catabolic process"/>
    <property type="evidence" value="ECO:0007669"/>
    <property type="project" value="TreeGrafter"/>
</dbReference>
<evidence type="ECO:0000259" key="1">
    <source>
        <dbReference type="SMART" id="SM00471"/>
    </source>
</evidence>
<dbReference type="InterPro" id="IPR050135">
    <property type="entry name" value="dGTPase-like"/>
</dbReference>
<dbReference type="InterPro" id="IPR045509">
    <property type="entry name" value="HD_assoc_2"/>
</dbReference>
<dbReference type="GO" id="GO:0008832">
    <property type="term" value="F:dGTPase activity"/>
    <property type="evidence" value="ECO:0007669"/>
    <property type="project" value="TreeGrafter"/>
</dbReference>
<dbReference type="Pfam" id="PF01966">
    <property type="entry name" value="HD"/>
    <property type="match status" value="1"/>
</dbReference>
<dbReference type="PANTHER" id="PTHR11373:SF4">
    <property type="entry name" value="DEOXYNUCLEOSIDE TRIPHOSPHATE TRIPHOSPHOHYDROLASE SAMHD1"/>
    <property type="match status" value="1"/>
</dbReference>
<feature type="domain" description="HD/PDEase" evidence="1">
    <location>
        <begin position="51"/>
        <end position="176"/>
    </location>
</feature>
<accession>A0A1M5BAW8</accession>
<sequence>MSKSKQVINDPVFGFITIPNEFVETIIKHPYVQRLNRIKQLGMASFAYPGAQHTRFHHTLGAMHLMQQVIMSLRAKGNEITEEEMNGALACILLHDVGHGPFSHVLEHTIVEGIHHEEISLKLMQRINEQLNGQLDICIAIFRNEYPKTFLHELVSGQVDVDRLDYLRRDCFFTGVNEGNIGSERIIQILDVRDNKLVIEAKGIFSIENFLLSRRLMYWQVYHHKTAIAAETTLINALRRAKELVNKGIDLFASPSLKYFLKNNIGKDNFNGDAIDRFISLDDSDIWCSLKEWTNSDDMILSTLSNSFVNRGLFKIEMHNEPVSESYIKNYMQKYIVKWNLTEEDSKYFVASRTISTDVYNENGNSIDILFNDEHIENISTVSDLLNVQLLSKKAEKYYFAYLKI</sequence>
<dbReference type="SUPFAM" id="SSF109604">
    <property type="entry name" value="HD-domain/PDEase-like"/>
    <property type="match status" value="1"/>
</dbReference>
<dbReference type="Proteomes" id="UP000184480">
    <property type="component" value="Unassembled WGS sequence"/>
</dbReference>
<dbReference type="InterPro" id="IPR006674">
    <property type="entry name" value="HD_domain"/>
</dbReference>
<dbReference type="STRING" id="1346286.SAMN05444362_1067"/>
<dbReference type="PANTHER" id="PTHR11373">
    <property type="entry name" value="DEOXYNUCLEOSIDE TRIPHOSPHATE TRIPHOSPHOHYDROLASE"/>
    <property type="match status" value="1"/>
</dbReference>